<gene>
    <name evidence="1" type="ORF">SAMN04488525_101735</name>
</gene>
<dbReference type="Proteomes" id="UP000199042">
    <property type="component" value="Unassembled WGS sequence"/>
</dbReference>
<keyword evidence="2" id="KW-1185">Reference proteome</keyword>
<evidence type="ECO:0000313" key="1">
    <source>
        <dbReference type="EMBL" id="SDZ96342.1"/>
    </source>
</evidence>
<dbReference type="EMBL" id="FNQH01000001">
    <property type="protein sequence ID" value="SDZ96342.1"/>
    <property type="molecule type" value="Genomic_DNA"/>
</dbReference>
<dbReference type="RefSeq" id="WP_176974110.1">
    <property type="nucleotide sequence ID" value="NZ_FJNA01000002.1"/>
</dbReference>
<proteinExistence type="predicted"/>
<dbReference type="AlphaFoldDB" id="A0AB37ZYJ7"/>
<organism evidence="1 2">
    <name type="scientific">Trichococcus collinsii</name>
    <dbReference type="NCBI Taxonomy" id="157076"/>
    <lineage>
        <taxon>Bacteria</taxon>
        <taxon>Bacillati</taxon>
        <taxon>Bacillota</taxon>
        <taxon>Bacilli</taxon>
        <taxon>Lactobacillales</taxon>
        <taxon>Carnobacteriaceae</taxon>
        <taxon>Trichococcus</taxon>
    </lineage>
</organism>
<protein>
    <submittedName>
        <fullName evidence="1">Uncharacterized protein</fullName>
    </submittedName>
</protein>
<comment type="caution">
    <text evidence="1">The sequence shown here is derived from an EMBL/GenBank/DDBJ whole genome shotgun (WGS) entry which is preliminary data.</text>
</comment>
<evidence type="ECO:0000313" key="2">
    <source>
        <dbReference type="Proteomes" id="UP000199042"/>
    </source>
</evidence>
<reference evidence="1 2" key="1">
    <citation type="submission" date="2016-10" db="EMBL/GenBank/DDBJ databases">
        <authorList>
            <person name="Varghese N."/>
            <person name="Submissions S."/>
        </authorList>
    </citation>
    <scope>NUCLEOTIDE SEQUENCE [LARGE SCALE GENOMIC DNA]</scope>
    <source>
        <strain evidence="1 2">DSM 14526</strain>
    </source>
</reference>
<name>A0AB37ZYJ7_9LACT</name>
<sequence length="46" mass="5439">MAKKYDCILIDVTRNKAVGRFKTMQEALKYAREEGLKTVTWEFVKE</sequence>
<accession>A0AB37ZYJ7</accession>